<sequence>MGQNQSHDLGMHPKSANYIILQNSGGVTDIHGLVKAYGANIVKANIYIAYYMLISDGVNAVEDLVEYLKKSEYPGGKTPKSLLGTELGYKILNKLMRISDTKCVFCHDACATTASFSKTTNSLVYVIGKDQSPSVRALLLKFV</sequence>
<dbReference type="AlphaFoldDB" id="A0A2T9YCJ2"/>
<proteinExistence type="predicted"/>
<gene>
    <name evidence="1" type="ORF">BB561_005049</name>
</gene>
<name>A0A2T9YCJ2_9FUNG</name>
<protein>
    <submittedName>
        <fullName evidence="1">Uncharacterized protein</fullName>
    </submittedName>
</protein>
<dbReference type="EMBL" id="MBFR01000279">
    <property type="protein sequence ID" value="PVU90056.1"/>
    <property type="molecule type" value="Genomic_DNA"/>
</dbReference>
<organism evidence="1 2">
    <name type="scientific">Smittium simulii</name>
    <dbReference type="NCBI Taxonomy" id="133385"/>
    <lineage>
        <taxon>Eukaryota</taxon>
        <taxon>Fungi</taxon>
        <taxon>Fungi incertae sedis</taxon>
        <taxon>Zoopagomycota</taxon>
        <taxon>Kickxellomycotina</taxon>
        <taxon>Harpellomycetes</taxon>
        <taxon>Harpellales</taxon>
        <taxon>Legeriomycetaceae</taxon>
        <taxon>Smittium</taxon>
    </lineage>
</organism>
<comment type="caution">
    <text evidence="1">The sequence shown here is derived from an EMBL/GenBank/DDBJ whole genome shotgun (WGS) entry which is preliminary data.</text>
</comment>
<keyword evidence="2" id="KW-1185">Reference proteome</keyword>
<evidence type="ECO:0000313" key="1">
    <source>
        <dbReference type="EMBL" id="PVU90056.1"/>
    </source>
</evidence>
<dbReference type="OrthoDB" id="10566547at2759"/>
<reference evidence="1 2" key="1">
    <citation type="journal article" date="2018" name="MBio">
        <title>Comparative Genomics Reveals the Core Gene Toolbox for the Fungus-Insect Symbiosis.</title>
        <authorList>
            <person name="Wang Y."/>
            <person name="Stata M."/>
            <person name="Wang W."/>
            <person name="Stajich J.E."/>
            <person name="White M.M."/>
            <person name="Moncalvo J.M."/>
        </authorList>
    </citation>
    <scope>NUCLEOTIDE SEQUENCE [LARGE SCALE GENOMIC DNA]</scope>
    <source>
        <strain evidence="1 2">SWE-8-4</strain>
    </source>
</reference>
<accession>A0A2T9YCJ2</accession>
<dbReference type="Proteomes" id="UP000245383">
    <property type="component" value="Unassembled WGS sequence"/>
</dbReference>
<evidence type="ECO:0000313" key="2">
    <source>
        <dbReference type="Proteomes" id="UP000245383"/>
    </source>
</evidence>